<proteinExistence type="inferred from homology"/>
<evidence type="ECO:0000256" key="3">
    <source>
        <dbReference type="ARBA" id="ARBA00022512"/>
    </source>
</evidence>
<name>A0A5C3LXV2_9AGAR</name>
<organism evidence="8 9">
    <name type="scientific">Crucibulum laeve</name>
    <dbReference type="NCBI Taxonomy" id="68775"/>
    <lineage>
        <taxon>Eukaryota</taxon>
        <taxon>Fungi</taxon>
        <taxon>Dikarya</taxon>
        <taxon>Basidiomycota</taxon>
        <taxon>Agaricomycotina</taxon>
        <taxon>Agaricomycetes</taxon>
        <taxon>Agaricomycetidae</taxon>
        <taxon>Agaricales</taxon>
        <taxon>Agaricineae</taxon>
        <taxon>Nidulariaceae</taxon>
        <taxon>Crucibulum</taxon>
    </lineage>
</organism>
<evidence type="ECO:0000313" key="9">
    <source>
        <dbReference type="Proteomes" id="UP000308652"/>
    </source>
</evidence>
<keyword evidence="4 6" id="KW-0964">Secreted</keyword>
<dbReference type="AlphaFoldDB" id="A0A5C3LXV2"/>
<keyword evidence="7" id="KW-1133">Transmembrane helix</keyword>
<dbReference type="OrthoDB" id="3357408at2759"/>
<evidence type="ECO:0000256" key="6">
    <source>
        <dbReference type="RuleBase" id="RU365009"/>
    </source>
</evidence>
<feature type="transmembrane region" description="Helical" evidence="7">
    <location>
        <begin position="52"/>
        <end position="75"/>
    </location>
</feature>
<keyword evidence="5 6" id="KW-1015">Disulfide bond</keyword>
<dbReference type="GO" id="GO:0005199">
    <property type="term" value="F:structural constituent of cell wall"/>
    <property type="evidence" value="ECO:0007669"/>
    <property type="project" value="InterPro"/>
</dbReference>
<dbReference type="EMBL" id="ML213645">
    <property type="protein sequence ID" value="TFK33591.1"/>
    <property type="molecule type" value="Genomic_DNA"/>
</dbReference>
<evidence type="ECO:0000313" key="8">
    <source>
        <dbReference type="EMBL" id="TFK33591.1"/>
    </source>
</evidence>
<dbReference type="Proteomes" id="UP000308652">
    <property type="component" value="Unassembled WGS sequence"/>
</dbReference>
<keyword evidence="3 6" id="KW-0134">Cell wall</keyword>
<protein>
    <recommendedName>
        <fullName evidence="6">Hydrophobin</fullName>
    </recommendedName>
</protein>
<feature type="transmembrane region" description="Helical" evidence="7">
    <location>
        <begin position="20"/>
        <end position="40"/>
    </location>
</feature>
<keyword evidence="7" id="KW-0472">Membrane</keyword>
<comment type="similarity">
    <text evidence="2 6">Belongs to the fungal hydrophobin family.</text>
</comment>
<dbReference type="GO" id="GO:0009277">
    <property type="term" value="C:fungal-type cell wall"/>
    <property type="evidence" value="ECO:0007669"/>
    <property type="project" value="InterPro"/>
</dbReference>
<keyword evidence="7" id="KW-0812">Transmembrane</keyword>
<keyword evidence="9" id="KW-1185">Reference proteome</keyword>
<sequence length="170" mass="18704">MSSSSFPITAAQLWGLFMESVLYGMYLVTCGYCAQYLFLIDGRWKRLREYNWAMVIVAILLLILATLDVTMGFYYNMWAFVSYTSAGATSKAVCCQSITTVEDNTKPVFDAAKKNAVPDATVDFPAGLTCQPTTNFSTCKAKPVCCKTIAKGNMGFSCYRPETGFSTPKA</sequence>
<comment type="subcellular location">
    <subcellularLocation>
        <location evidence="1 6">Secreted</location>
        <location evidence="1 6">Cell wall</location>
    </subcellularLocation>
</comment>
<reference evidence="8 9" key="1">
    <citation type="journal article" date="2019" name="Nat. Ecol. Evol.">
        <title>Megaphylogeny resolves global patterns of mushroom evolution.</title>
        <authorList>
            <person name="Varga T."/>
            <person name="Krizsan K."/>
            <person name="Foldi C."/>
            <person name="Dima B."/>
            <person name="Sanchez-Garcia M."/>
            <person name="Sanchez-Ramirez S."/>
            <person name="Szollosi G.J."/>
            <person name="Szarkandi J.G."/>
            <person name="Papp V."/>
            <person name="Albert L."/>
            <person name="Andreopoulos W."/>
            <person name="Angelini C."/>
            <person name="Antonin V."/>
            <person name="Barry K.W."/>
            <person name="Bougher N.L."/>
            <person name="Buchanan P."/>
            <person name="Buyck B."/>
            <person name="Bense V."/>
            <person name="Catcheside P."/>
            <person name="Chovatia M."/>
            <person name="Cooper J."/>
            <person name="Damon W."/>
            <person name="Desjardin D."/>
            <person name="Finy P."/>
            <person name="Geml J."/>
            <person name="Haridas S."/>
            <person name="Hughes K."/>
            <person name="Justo A."/>
            <person name="Karasinski D."/>
            <person name="Kautmanova I."/>
            <person name="Kiss B."/>
            <person name="Kocsube S."/>
            <person name="Kotiranta H."/>
            <person name="LaButti K.M."/>
            <person name="Lechner B.E."/>
            <person name="Liimatainen K."/>
            <person name="Lipzen A."/>
            <person name="Lukacs Z."/>
            <person name="Mihaltcheva S."/>
            <person name="Morgado L.N."/>
            <person name="Niskanen T."/>
            <person name="Noordeloos M.E."/>
            <person name="Ohm R.A."/>
            <person name="Ortiz-Santana B."/>
            <person name="Ovrebo C."/>
            <person name="Racz N."/>
            <person name="Riley R."/>
            <person name="Savchenko A."/>
            <person name="Shiryaev A."/>
            <person name="Soop K."/>
            <person name="Spirin V."/>
            <person name="Szebenyi C."/>
            <person name="Tomsovsky M."/>
            <person name="Tulloss R.E."/>
            <person name="Uehling J."/>
            <person name="Grigoriev I.V."/>
            <person name="Vagvolgyi C."/>
            <person name="Papp T."/>
            <person name="Martin F.M."/>
            <person name="Miettinen O."/>
            <person name="Hibbett D.S."/>
            <person name="Nagy L.G."/>
        </authorList>
    </citation>
    <scope>NUCLEOTIDE SEQUENCE [LARGE SCALE GENOMIC DNA]</scope>
    <source>
        <strain evidence="8 9">CBS 166.37</strain>
    </source>
</reference>
<evidence type="ECO:0000256" key="1">
    <source>
        <dbReference type="ARBA" id="ARBA00004191"/>
    </source>
</evidence>
<dbReference type="Pfam" id="PF01185">
    <property type="entry name" value="Hydrophobin"/>
    <property type="match status" value="1"/>
</dbReference>
<accession>A0A5C3LXV2</accession>
<gene>
    <name evidence="8" type="ORF">BDQ12DRAFT_670121</name>
</gene>
<evidence type="ECO:0000256" key="2">
    <source>
        <dbReference type="ARBA" id="ARBA00010446"/>
    </source>
</evidence>
<dbReference type="CDD" id="cd23507">
    <property type="entry name" value="hydrophobin_I"/>
    <property type="match status" value="1"/>
</dbReference>
<dbReference type="InterPro" id="IPR001338">
    <property type="entry name" value="Class_I_Hydrophobin"/>
</dbReference>
<evidence type="ECO:0000256" key="7">
    <source>
        <dbReference type="SAM" id="Phobius"/>
    </source>
</evidence>
<evidence type="ECO:0000256" key="4">
    <source>
        <dbReference type="ARBA" id="ARBA00022525"/>
    </source>
</evidence>
<keyword evidence="6" id="KW-0732">Signal</keyword>
<evidence type="ECO:0000256" key="5">
    <source>
        <dbReference type="ARBA" id="ARBA00023157"/>
    </source>
</evidence>